<protein>
    <submittedName>
        <fullName evidence="6">Uncharacterized protein</fullName>
    </submittedName>
</protein>
<reference evidence="6" key="1">
    <citation type="submission" date="2022-10" db="EMBL/GenBank/DDBJ databases">
        <title>Whole genome sequencing of three plant growth promoting bacteria isolated from Vachellia tortilis subsp. raddiana in Morocco.</title>
        <authorList>
            <person name="Hnini M."/>
            <person name="Zouagui R."/>
            <person name="Zouagui H."/>
            <person name="Chemao Elfihri M.-W."/>
            <person name="Ibrahimi A."/>
            <person name="Sbabou L."/>
            <person name="Aurag J."/>
        </authorList>
    </citation>
    <scope>NUCLEOTIDE SEQUENCE</scope>
    <source>
        <strain evidence="6">LMR678</strain>
    </source>
</reference>
<dbReference type="SUPFAM" id="SSF52540">
    <property type="entry name" value="P-loop containing nucleoside triphosphate hydrolases"/>
    <property type="match status" value="1"/>
</dbReference>
<sequence>MTHDQSEALAAADNILLLQDGRIVQQGGPQEIYSNPNSFYSADFLGANNIVKAKVKMVDGKNATIGGDNWDLAGTVRKPSGLGAAPGRACGDPRRADQRHGPAGCRRDRNESR</sequence>
<keyword evidence="3" id="KW-1278">Translocase</keyword>
<dbReference type="Gene3D" id="3.40.50.300">
    <property type="entry name" value="P-loop containing nucleotide triphosphate hydrolases"/>
    <property type="match status" value="1"/>
</dbReference>
<feature type="region of interest" description="Disordered" evidence="5">
    <location>
        <begin position="77"/>
        <end position="113"/>
    </location>
</feature>
<organism evidence="6 7">
    <name type="scientific">Sinorhizobium psoraleae</name>
    <dbReference type="NCBI Taxonomy" id="520838"/>
    <lineage>
        <taxon>Bacteria</taxon>
        <taxon>Pseudomonadati</taxon>
        <taxon>Pseudomonadota</taxon>
        <taxon>Alphaproteobacteria</taxon>
        <taxon>Hyphomicrobiales</taxon>
        <taxon>Rhizobiaceae</taxon>
        <taxon>Sinorhizobium/Ensifer group</taxon>
        <taxon>Sinorhizobium</taxon>
    </lineage>
</organism>
<evidence type="ECO:0000256" key="4">
    <source>
        <dbReference type="ARBA" id="ARBA00023136"/>
    </source>
</evidence>
<accession>A0ABT4KCW6</accession>
<keyword evidence="4" id="KW-0472">Membrane</keyword>
<proteinExistence type="predicted"/>
<feature type="compositionally biased region" description="Basic and acidic residues" evidence="5">
    <location>
        <begin position="91"/>
        <end position="113"/>
    </location>
</feature>
<evidence type="ECO:0000313" key="7">
    <source>
        <dbReference type="Proteomes" id="UP001079430"/>
    </source>
</evidence>
<evidence type="ECO:0000256" key="1">
    <source>
        <dbReference type="ARBA" id="ARBA00004417"/>
    </source>
</evidence>
<dbReference type="RefSeq" id="WP_269274900.1">
    <property type="nucleotide sequence ID" value="NZ_JAPVOI010000002.1"/>
</dbReference>
<evidence type="ECO:0000256" key="2">
    <source>
        <dbReference type="ARBA" id="ARBA00022475"/>
    </source>
</evidence>
<dbReference type="PANTHER" id="PTHR43875">
    <property type="entry name" value="MALTODEXTRIN IMPORT ATP-BINDING PROTEIN MSMX"/>
    <property type="match status" value="1"/>
</dbReference>
<dbReference type="EMBL" id="JAPVOI010000002">
    <property type="protein sequence ID" value="MCZ4088827.1"/>
    <property type="molecule type" value="Genomic_DNA"/>
</dbReference>
<gene>
    <name evidence="6" type="ORF">O3W52_01685</name>
</gene>
<keyword evidence="2" id="KW-1003">Cell membrane</keyword>
<dbReference type="InterPro" id="IPR047641">
    <property type="entry name" value="ABC_transpr_MalK/UgpC-like"/>
</dbReference>
<evidence type="ECO:0000313" key="6">
    <source>
        <dbReference type="EMBL" id="MCZ4088827.1"/>
    </source>
</evidence>
<dbReference type="Proteomes" id="UP001079430">
    <property type="component" value="Unassembled WGS sequence"/>
</dbReference>
<comment type="subcellular location">
    <subcellularLocation>
        <location evidence="1">Cell inner membrane</location>
        <topology evidence="1">Peripheral membrane protein</topology>
    </subcellularLocation>
</comment>
<dbReference type="PANTHER" id="PTHR43875:SF15">
    <property type="entry name" value="TREHALOSE IMPORT ATP-BINDING PROTEIN SUGC"/>
    <property type="match status" value="1"/>
</dbReference>
<name>A0ABT4KCW6_9HYPH</name>
<keyword evidence="7" id="KW-1185">Reference proteome</keyword>
<evidence type="ECO:0000256" key="3">
    <source>
        <dbReference type="ARBA" id="ARBA00022967"/>
    </source>
</evidence>
<dbReference type="InterPro" id="IPR027417">
    <property type="entry name" value="P-loop_NTPase"/>
</dbReference>
<comment type="caution">
    <text evidence="6">The sequence shown here is derived from an EMBL/GenBank/DDBJ whole genome shotgun (WGS) entry which is preliminary data.</text>
</comment>
<evidence type="ECO:0000256" key="5">
    <source>
        <dbReference type="SAM" id="MobiDB-lite"/>
    </source>
</evidence>